<reference evidence="1" key="2">
    <citation type="submission" date="2020-11" db="EMBL/GenBank/DDBJ databases">
        <authorList>
            <person name="McCartney M.A."/>
            <person name="Auch B."/>
            <person name="Kono T."/>
            <person name="Mallez S."/>
            <person name="Becker A."/>
            <person name="Gohl D.M."/>
            <person name="Silverstein K.A.T."/>
            <person name="Koren S."/>
            <person name="Bechman K.B."/>
            <person name="Herman A."/>
            <person name="Abrahante J.E."/>
            <person name="Garbe J."/>
        </authorList>
    </citation>
    <scope>NUCLEOTIDE SEQUENCE</scope>
    <source>
        <strain evidence="1">Duluth1</strain>
        <tissue evidence="1">Whole animal</tissue>
    </source>
</reference>
<evidence type="ECO:0000313" key="1">
    <source>
        <dbReference type="EMBL" id="KAH3873754.1"/>
    </source>
</evidence>
<keyword evidence="2" id="KW-1185">Reference proteome</keyword>
<evidence type="ECO:0000313" key="2">
    <source>
        <dbReference type="Proteomes" id="UP000828390"/>
    </source>
</evidence>
<accession>A0A9D4MCM2</accession>
<organism evidence="1 2">
    <name type="scientific">Dreissena polymorpha</name>
    <name type="common">Zebra mussel</name>
    <name type="synonym">Mytilus polymorpha</name>
    <dbReference type="NCBI Taxonomy" id="45954"/>
    <lineage>
        <taxon>Eukaryota</taxon>
        <taxon>Metazoa</taxon>
        <taxon>Spiralia</taxon>
        <taxon>Lophotrochozoa</taxon>
        <taxon>Mollusca</taxon>
        <taxon>Bivalvia</taxon>
        <taxon>Autobranchia</taxon>
        <taxon>Heteroconchia</taxon>
        <taxon>Euheterodonta</taxon>
        <taxon>Imparidentia</taxon>
        <taxon>Neoheterodontei</taxon>
        <taxon>Myida</taxon>
        <taxon>Dreissenoidea</taxon>
        <taxon>Dreissenidae</taxon>
        <taxon>Dreissena</taxon>
    </lineage>
</organism>
<name>A0A9D4MCM2_DREPO</name>
<proteinExistence type="predicted"/>
<dbReference type="EMBL" id="JAIWYP010000002">
    <property type="protein sequence ID" value="KAH3873754.1"/>
    <property type="molecule type" value="Genomic_DNA"/>
</dbReference>
<dbReference type="Proteomes" id="UP000828390">
    <property type="component" value="Unassembled WGS sequence"/>
</dbReference>
<sequence>MFKLKSSWEPPQQSVPLETFMYNVEAYIATNQSIKKAKLNLTKHEKQEHRSPKSISNIVIKPTGKGPAVITMERENYISEAEQQLGDTTFHKRLEHDPIQEFQI</sequence>
<dbReference type="AlphaFoldDB" id="A0A9D4MCM2"/>
<protein>
    <submittedName>
        <fullName evidence="1">Uncharacterized protein</fullName>
    </submittedName>
</protein>
<reference evidence="1" key="1">
    <citation type="journal article" date="2019" name="bioRxiv">
        <title>The Genome of the Zebra Mussel, Dreissena polymorpha: A Resource for Invasive Species Research.</title>
        <authorList>
            <person name="McCartney M.A."/>
            <person name="Auch B."/>
            <person name="Kono T."/>
            <person name="Mallez S."/>
            <person name="Zhang Y."/>
            <person name="Obille A."/>
            <person name="Becker A."/>
            <person name="Abrahante J.E."/>
            <person name="Garbe J."/>
            <person name="Badalamenti J.P."/>
            <person name="Herman A."/>
            <person name="Mangelson H."/>
            <person name="Liachko I."/>
            <person name="Sullivan S."/>
            <person name="Sone E.D."/>
            <person name="Koren S."/>
            <person name="Silverstein K.A.T."/>
            <person name="Beckman K.B."/>
            <person name="Gohl D.M."/>
        </authorList>
    </citation>
    <scope>NUCLEOTIDE SEQUENCE</scope>
    <source>
        <strain evidence="1">Duluth1</strain>
        <tissue evidence="1">Whole animal</tissue>
    </source>
</reference>
<comment type="caution">
    <text evidence="1">The sequence shown here is derived from an EMBL/GenBank/DDBJ whole genome shotgun (WGS) entry which is preliminary data.</text>
</comment>
<gene>
    <name evidence="1" type="ORF">DPMN_036991</name>
</gene>